<comment type="function">
    <text evidence="2 9">Removes 5-oxoproline from various penultimate amino acid residues except L-proline.</text>
</comment>
<evidence type="ECO:0000313" key="13">
    <source>
        <dbReference type="Proteomes" id="UP001164726"/>
    </source>
</evidence>
<dbReference type="Proteomes" id="UP001164726">
    <property type="component" value="Chromosome"/>
</dbReference>
<dbReference type="PROSITE" id="PS01333">
    <property type="entry name" value="PYRASE_GLU"/>
    <property type="match status" value="1"/>
</dbReference>
<dbReference type="HAMAP" id="MF_00417">
    <property type="entry name" value="Pyrrolid_peptidase"/>
    <property type="match status" value="1"/>
</dbReference>
<dbReference type="NCBIfam" id="NF009676">
    <property type="entry name" value="PRK13197.1"/>
    <property type="match status" value="1"/>
</dbReference>
<dbReference type="EC" id="3.4.19.3" evidence="9"/>
<dbReference type="AlphaFoldDB" id="A0A9E8RY23"/>
<dbReference type="SUPFAM" id="SSF53182">
    <property type="entry name" value="Pyrrolidone carboxyl peptidase (pyroglutamate aminopeptidase)"/>
    <property type="match status" value="1"/>
</dbReference>
<dbReference type="PANTHER" id="PTHR23402">
    <property type="entry name" value="PROTEASE FAMILY C15 PYROGLUTAMYL-PEPTIDASE I-RELATED"/>
    <property type="match status" value="1"/>
</dbReference>
<evidence type="ECO:0000256" key="5">
    <source>
        <dbReference type="ARBA" id="ARBA00022490"/>
    </source>
</evidence>
<dbReference type="InterPro" id="IPR000816">
    <property type="entry name" value="Peptidase_C15"/>
</dbReference>
<dbReference type="Gene3D" id="3.40.630.20">
    <property type="entry name" value="Peptidase C15, pyroglutamyl peptidase I-like"/>
    <property type="match status" value="1"/>
</dbReference>
<evidence type="ECO:0000256" key="4">
    <source>
        <dbReference type="ARBA" id="ARBA00006641"/>
    </source>
</evidence>
<sequence length="215" mass="23461">MKKKVLITGFDPFGNEHLNPSLEVVKRLDGKVIEDVVIVAQEVPTVFHKSIQVVIEAIKKEQPDVVICIGQAGGRAQITPERIAINVDDARIPDNETNQPIDEPIDPNGPAAYFSTLPIKRIVKEMRKAGIPSSVSNSAGTFVCNHLFYGVMNYLEKQAPSIRGGFIHIPYIPEQTIEKNAPSLSLDLIVKGIEIASITSAKEQEDICESGGAIH</sequence>
<dbReference type="EMBL" id="CP106877">
    <property type="protein sequence ID" value="WAA13365.1"/>
    <property type="molecule type" value="Genomic_DNA"/>
</dbReference>
<dbReference type="PANTHER" id="PTHR23402:SF1">
    <property type="entry name" value="PYROGLUTAMYL-PEPTIDASE I"/>
    <property type="match status" value="1"/>
</dbReference>
<evidence type="ECO:0000256" key="2">
    <source>
        <dbReference type="ARBA" id="ARBA00002280"/>
    </source>
</evidence>
<dbReference type="InterPro" id="IPR033693">
    <property type="entry name" value="PGPEP1_Glu_AS"/>
</dbReference>
<organism evidence="12 13">
    <name type="scientific">Fervidibacillus halotolerans</name>
    <dbReference type="NCBI Taxonomy" id="2980027"/>
    <lineage>
        <taxon>Bacteria</taxon>
        <taxon>Bacillati</taxon>
        <taxon>Bacillota</taxon>
        <taxon>Bacilli</taxon>
        <taxon>Bacillales</taxon>
        <taxon>Bacillaceae</taxon>
        <taxon>Fervidibacillus</taxon>
    </lineage>
</organism>
<evidence type="ECO:0000256" key="3">
    <source>
        <dbReference type="ARBA" id="ARBA00004496"/>
    </source>
</evidence>
<keyword evidence="13" id="KW-1185">Reference proteome</keyword>
<accession>A0A9E8RY23</accession>
<dbReference type="InterPro" id="IPR016125">
    <property type="entry name" value="Peptidase_C15-like"/>
</dbReference>
<dbReference type="NCBIfam" id="TIGR00504">
    <property type="entry name" value="pyro_pdase"/>
    <property type="match status" value="1"/>
</dbReference>
<evidence type="ECO:0000256" key="10">
    <source>
        <dbReference type="PROSITE-ProRule" id="PRU10076"/>
    </source>
</evidence>
<reference evidence="12" key="1">
    <citation type="submission" date="2022-09" db="EMBL/GenBank/DDBJ databases">
        <title>Complete Genomes of Fervidibacillus albus and Fervidibacillus halotolerans isolated from tidal flat sediments.</title>
        <authorList>
            <person name="Kwon K.K."/>
            <person name="Yang S.-H."/>
            <person name="Park M.J."/>
            <person name="Oh H.-M."/>
        </authorList>
    </citation>
    <scope>NUCLEOTIDE SEQUENCE</scope>
    <source>
        <strain evidence="12">MEBiC13594</strain>
    </source>
</reference>
<comment type="subcellular location">
    <subcellularLocation>
        <location evidence="3 9">Cytoplasm</location>
    </subcellularLocation>
</comment>
<comment type="similarity">
    <text evidence="4 9">Belongs to the peptidase C15 family.</text>
</comment>
<dbReference type="GO" id="GO:0005829">
    <property type="term" value="C:cytosol"/>
    <property type="evidence" value="ECO:0007669"/>
    <property type="project" value="InterPro"/>
</dbReference>
<dbReference type="Pfam" id="PF01470">
    <property type="entry name" value="Peptidase_C15"/>
    <property type="match status" value="1"/>
</dbReference>
<dbReference type="CDD" id="cd00501">
    <property type="entry name" value="Peptidase_C15"/>
    <property type="match status" value="1"/>
</dbReference>
<dbReference type="FunFam" id="3.40.630.20:FF:000001">
    <property type="entry name" value="Pyrrolidone-carboxylate peptidase"/>
    <property type="match status" value="1"/>
</dbReference>
<dbReference type="KEGG" id="fhl:OE105_04420"/>
<evidence type="ECO:0000256" key="9">
    <source>
        <dbReference type="HAMAP-Rule" id="MF_00417"/>
    </source>
</evidence>
<feature type="active site" evidence="9">
    <location>
        <position position="168"/>
    </location>
</feature>
<evidence type="ECO:0000256" key="7">
    <source>
        <dbReference type="ARBA" id="ARBA00022801"/>
    </source>
</evidence>
<evidence type="ECO:0000256" key="8">
    <source>
        <dbReference type="ARBA" id="ARBA00022807"/>
    </source>
</evidence>
<gene>
    <name evidence="9 12" type="primary">pcp</name>
    <name evidence="12" type="ORF">OE105_04420</name>
</gene>
<feature type="active site" evidence="9 10">
    <location>
        <position position="81"/>
    </location>
</feature>
<feature type="active site" evidence="9 11">
    <location>
        <position position="144"/>
    </location>
</feature>
<protein>
    <recommendedName>
        <fullName evidence="9">Pyrrolidone-carboxylate peptidase</fullName>
        <ecNumber evidence="9">3.4.19.3</ecNumber>
    </recommendedName>
    <alternativeName>
        <fullName evidence="9">5-oxoprolyl-peptidase</fullName>
    </alternativeName>
    <alternativeName>
        <fullName evidence="9">Pyroglutamyl-peptidase I</fullName>
        <shortName evidence="9">PGP-I</shortName>
        <shortName evidence="9">Pyrase</shortName>
    </alternativeName>
</protein>
<dbReference type="GO" id="GO:0006508">
    <property type="term" value="P:proteolysis"/>
    <property type="evidence" value="ECO:0007669"/>
    <property type="project" value="UniProtKB-KW"/>
</dbReference>
<keyword evidence="7 9" id="KW-0378">Hydrolase</keyword>
<dbReference type="GO" id="GO:0016920">
    <property type="term" value="F:pyroglutamyl-peptidase activity"/>
    <property type="evidence" value="ECO:0007669"/>
    <property type="project" value="UniProtKB-UniRule"/>
</dbReference>
<evidence type="ECO:0000256" key="1">
    <source>
        <dbReference type="ARBA" id="ARBA00001770"/>
    </source>
</evidence>
<keyword evidence="6 9" id="KW-0645">Protease</keyword>
<dbReference type="InterPro" id="IPR029762">
    <property type="entry name" value="PGP-I_bact-type"/>
</dbReference>
<evidence type="ECO:0000313" key="12">
    <source>
        <dbReference type="EMBL" id="WAA13365.1"/>
    </source>
</evidence>
<dbReference type="InterPro" id="IPR033694">
    <property type="entry name" value="PGPEP1_Cys_AS"/>
</dbReference>
<dbReference type="PRINTS" id="PR00706">
    <property type="entry name" value="PYROGLUPTASE"/>
</dbReference>
<dbReference type="InterPro" id="IPR036440">
    <property type="entry name" value="Peptidase_C15-like_sf"/>
</dbReference>
<evidence type="ECO:0000256" key="6">
    <source>
        <dbReference type="ARBA" id="ARBA00022670"/>
    </source>
</evidence>
<name>A0A9E8RY23_9BACI</name>
<comment type="subunit">
    <text evidence="9">Homotetramer.</text>
</comment>
<dbReference type="PROSITE" id="PS01334">
    <property type="entry name" value="PYRASE_CYS"/>
    <property type="match status" value="1"/>
</dbReference>
<dbReference type="PIRSF" id="PIRSF015592">
    <property type="entry name" value="Prld-crbxl_pptds"/>
    <property type="match status" value="1"/>
</dbReference>
<dbReference type="RefSeq" id="WP_275421526.1">
    <property type="nucleotide sequence ID" value="NZ_CP106877.1"/>
</dbReference>
<keyword evidence="8 9" id="KW-0788">Thiol protease</keyword>
<evidence type="ECO:0000256" key="11">
    <source>
        <dbReference type="PROSITE-ProRule" id="PRU10077"/>
    </source>
</evidence>
<comment type="catalytic activity">
    <reaction evidence="1 9 10">
        <text>Release of an N-terminal pyroglutamyl group from a polypeptide, the second amino acid generally not being Pro.</text>
        <dbReference type="EC" id="3.4.19.3"/>
    </reaction>
</comment>
<proteinExistence type="inferred from homology"/>
<keyword evidence="5 9" id="KW-0963">Cytoplasm</keyword>